<dbReference type="FunFam" id="3.20.20.150:FF:000001">
    <property type="entry name" value="Probable endonuclease 4"/>
    <property type="match status" value="1"/>
</dbReference>
<dbReference type="PROSITE" id="PS51432">
    <property type="entry name" value="AP_NUCLEASE_F2_4"/>
    <property type="match status" value="1"/>
</dbReference>
<comment type="function">
    <text evidence="9">Endonuclease IV plays a role in DNA repair. It cleaves phosphodiester bonds at apurinic or apyrimidinic (AP) sites, generating a 3'-hydroxyl group and a 5'-terminal sugar phosphate.</text>
</comment>
<evidence type="ECO:0000256" key="7">
    <source>
        <dbReference type="ARBA" id="ARBA00022833"/>
    </source>
</evidence>
<keyword evidence="3 9" id="KW-0479">Metal-binding</keyword>
<evidence type="ECO:0000259" key="10">
    <source>
        <dbReference type="Pfam" id="PF01261"/>
    </source>
</evidence>
<feature type="binding site" evidence="9">
    <location>
        <position position="179"/>
    </location>
    <ligand>
        <name>Zn(2+)</name>
        <dbReference type="ChEBI" id="CHEBI:29105"/>
        <label>3</label>
    </ligand>
</feature>
<dbReference type="InterPro" id="IPR001719">
    <property type="entry name" value="AP_endonuc_2"/>
</dbReference>
<evidence type="ECO:0000256" key="4">
    <source>
        <dbReference type="ARBA" id="ARBA00022759"/>
    </source>
</evidence>
<keyword evidence="8 9" id="KW-0234">DNA repair</keyword>
<dbReference type="EC" id="3.1.21.2" evidence="9"/>
<dbReference type="SMART" id="SM00518">
    <property type="entry name" value="AP2Ec"/>
    <property type="match status" value="1"/>
</dbReference>
<keyword evidence="7 9" id="KW-0862">Zinc</keyword>
<reference evidence="11 12" key="1">
    <citation type="submission" date="2019-06" db="EMBL/GenBank/DDBJ databases">
        <title>Genomic insights into carbon and energy metabolism of Deferribacter autotrophicus revealed new metabolic traits in the phylum Deferribacteres.</title>
        <authorList>
            <person name="Slobodkin A.I."/>
            <person name="Slobodkina G.B."/>
            <person name="Allioux M."/>
            <person name="Alain K."/>
            <person name="Jebbar M."/>
            <person name="Shadrin V."/>
            <person name="Kublanov I.V."/>
            <person name="Toshchakov S.V."/>
            <person name="Bonch-Osmolovskaya E.A."/>
        </authorList>
    </citation>
    <scope>NUCLEOTIDE SEQUENCE [LARGE SCALE GENOMIC DNA]</scope>
    <source>
        <strain evidence="11 12">SL50</strain>
    </source>
</reference>
<dbReference type="EMBL" id="VFJB01000005">
    <property type="protein sequence ID" value="KAA0258263.1"/>
    <property type="molecule type" value="Genomic_DNA"/>
</dbReference>
<feature type="binding site" evidence="9">
    <location>
        <position position="106"/>
    </location>
    <ligand>
        <name>Zn(2+)</name>
        <dbReference type="ChEBI" id="CHEBI:29105"/>
        <label>1</label>
    </ligand>
</feature>
<dbReference type="InterPro" id="IPR036237">
    <property type="entry name" value="Xyl_isomerase-like_sf"/>
</dbReference>
<keyword evidence="12" id="KW-1185">Reference proteome</keyword>
<dbReference type="PANTHER" id="PTHR21445">
    <property type="entry name" value="ENDONUCLEASE IV ENDODEOXYRIBONUCLEASE IV"/>
    <property type="match status" value="1"/>
</dbReference>
<evidence type="ECO:0000256" key="3">
    <source>
        <dbReference type="ARBA" id="ARBA00022723"/>
    </source>
</evidence>
<dbReference type="GO" id="GO:0008833">
    <property type="term" value="F:deoxyribonuclease IV (phage-T4-induced) activity"/>
    <property type="evidence" value="ECO:0007669"/>
    <property type="project" value="UniProtKB-UniRule"/>
</dbReference>
<accession>A0A5A8F386</accession>
<feature type="binding site" evidence="9">
    <location>
        <position position="142"/>
    </location>
    <ligand>
        <name>Zn(2+)</name>
        <dbReference type="ChEBI" id="CHEBI:29105"/>
        <label>2</label>
    </ligand>
</feature>
<name>A0A5A8F386_9BACT</name>
<keyword evidence="6 9" id="KW-0378">Hydrolase</keyword>
<dbReference type="GO" id="GO:0008081">
    <property type="term" value="F:phosphoric diester hydrolase activity"/>
    <property type="evidence" value="ECO:0007669"/>
    <property type="project" value="TreeGrafter"/>
</dbReference>
<proteinExistence type="inferred from homology"/>
<comment type="cofactor">
    <cofactor evidence="9">
        <name>Zn(2+)</name>
        <dbReference type="ChEBI" id="CHEBI:29105"/>
    </cofactor>
    <text evidence="9">Binds 3 Zn(2+) ions.</text>
</comment>
<evidence type="ECO:0000256" key="2">
    <source>
        <dbReference type="ARBA" id="ARBA00022722"/>
    </source>
</evidence>
<dbReference type="OrthoDB" id="9805666at2"/>
<evidence type="ECO:0000256" key="8">
    <source>
        <dbReference type="ARBA" id="ARBA00023204"/>
    </source>
</evidence>
<dbReference type="Pfam" id="PF01261">
    <property type="entry name" value="AP_endonuc_2"/>
    <property type="match status" value="1"/>
</dbReference>
<organism evidence="11 12">
    <name type="scientific">Deferribacter autotrophicus</name>
    <dbReference type="NCBI Taxonomy" id="500465"/>
    <lineage>
        <taxon>Bacteria</taxon>
        <taxon>Pseudomonadati</taxon>
        <taxon>Deferribacterota</taxon>
        <taxon>Deferribacteres</taxon>
        <taxon>Deferribacterales</taxon>
        <taxon>Deferribacteraceae</taxon>
        <taxon>Deferribacter</taxon>
    </lineage>
</organism>
<dbReference type="PANTHER" id="PTHR21445:SF0">
    <property type="entry name" value="APURINIC-APYRIMIDINIC ENDONUCLEASE"/>
    <property type="match status" value="1"/>
</dbReference>
<dbReference type="GO" id="GO:0003677">
    <property type="term" value="F:DNA binding"/>
    <property type="evidence" value="ECO:0007669"/>
    <property type="project" value="InterPro"/>
</dbReference>
<evidence type="ECO:0000256" key="6">
    <source>
        <dbReference type="ARBA" id="ARBA00022801"/>
    </source>
</evidence>
<keyword evidence="2 9" id="KW-0540">Nuclease</keyword>
<keyword evidence="5 9" id="KW-0227">DNA damage</keyword>
<dbReference type="Gene3D" id="3.20.20.150">
    <property type="entry name" value="Divalent-metal-dependent TIM barrel enzymes"/>
    <property type="match status" value="1"/>
</dbReference>
<feature type="domain" description="Xylose isomerase-like TIM barrel" evidence="10">
    <location>
        <begin position="26"/>
        <end position="273"/>
    </location>
</feature>
<evidence type="ECO:0000313" key="11">
    <source>
        <dbReference type="EMBL" id="KAA0258263.1"/>
    </source>
</evidence>
<dbReference type="InterPro" id="IPR018246">
    <property type="entry name" value="AP_endonuc_F2_Zn_BS"/>
</dbReference>
<dbReference type="SUPFAM" id="SSF51658">
    <property type="entry name" value="Xylose isomerase-like"/>
    <property type="match status" value="1"/>
</dbReference>
<comment type="similarity">
    <text evidence="1 9">Belongs to the AP endonuclease 2 family.</text>
</comment>
<dbReference type="Proteomes" id="UP000322876">
    <property type="component" value="Unassembled WGS sequence"/>
</dbReference>
<feature type="binding site" evidence="9">
    <location>
        <position position="210"/>
    </location>
    <ligand>
        <name>Zn(2+)</name>
        <dbReference type="ChEBI" id="CHEBI:29105"/>
        <label>2</label>
    </ligand>
</feature>
<feature type="binding site" evidence="9">
    <location>
        <position position="176"/>
    </location>
    <ligand>
        <name>Zn(2+)</name>
        <dbReference type="ChEBI" id="CHEBI:29105"/>
        <label>2</label>
    </ligand>
</feature>
<dbReference type="GO" id="GO:0008270">
    <property type="term" value="F:zinc ion binding"/>
    <property type="evidence" value="ECO:0007669"/>
    <property type="project" value="UniProtKB-UniRule"/>
</dbReference>
<evidence type="ECO:0000256" key="1">
    <source>
        <dbReference type="ARBA" id="ARBA00005340"/>
    </source>
</evidence>
<gene>
    <name evidence="9" type="primary">nfo</name>
    <name evidence="11" type="ORF">FHQ18_07020</name>
</gene>
<evidence type="ECO:0000256" key="5">
    <source>
        <dbReference type="ARBA" id="ARBA00022763"/>
    </source>
</evidence>
<feature type="binding site" evidence="9">
    <location>
        <position position="255"/>
    </location>
    <ligand>
        <name>Zn(2+)</name>
        <dbReference type="ChEBI" id="CHEBI:29105"/>
        <label>2</label>
    </ligand>
</feature>
<keyword evidence="4 9" id="KW-0255">Endonuclease</keyword>
<comment type="catalytic activity">
    <reaction evidence="9">
        <text>Endonucleolytic cleavage to 5'-phosphooligonucleotide end-products.</text>
        <dbReference type="EC" id="3.1.21.2"/>
    </reaction>
</comment>
<dbReference type="GO" id="GO:0006284">
    <property type="term" value="P:base-excision repair"/>
    <property type="evidence" value="ECO:0007669"/>
    <property type="project" value="TreeGrafter"/>
</dbReference>
<comment type="caution">
    <text evidence="11">The sequence shown here is derived from an EMBL/GenBank/DDBJ whole genome shotgun (WGS) entry which is preliminary data.</text>
</comment>
<evidence type="ECO:0000313" key="12">
    <source>
        <dbReference type="Proteomes" id="UP000322876"/>
    </source>
</evidence>
<evidence type="ECO:0000256" key="9">
    <source>
        <dbReference type="HAMAP-Rule" id="MF_00152"/>
    </source>
</evidence>
<sequence length="278" mass="31819">MFIGAHESIAGGVYKSINFAISDGDECLQIFVKNASRWKAKPLTVNDINRFIEKARIFGIDRICAHSSYLINLCSPRKDTEEKSIECFIDEMSRCEQLKIPYYVMHPGSHLGEGEEYGLKKLVNNIDKIYSEYNFDVMLLLETTAGQGTNLGYKWEHIHYVIEHSKFSEKIGICLDSAHLYAAGYDLKNNYDEVIDLFISKFGDKIKVFHLNDTNKNCGSRVDRHEYIGRGILGLEFFEKVVNDKRLGGVLGVLETPIDNDETYKVQVEILKSLRREL</sequence>
<feature type="binding site" evidence="9">
    <location>
        <position position="225"/>
    </location>
    <ligand>
        <name>Zn(2+)</name>
        <dbReference type="ChEBI" id="CHEBI:29105"/>
        <label>3</label>
    </ligand>
</feature>
<feature type="binding site" evidence="9">
    <location>
        <position position="142"/>
    </location>
    <ligand>
        <name>Zn(2+)</name>
        <dbReference type="ChEBI" id="CHEBI:29105"/>
        <label>1</label>
    </ligand>
</feature>
<dbReference type="InterPro" id="IPR013022">
    <property type="entry name" value="Xyl_isomerase-like_TIM-brl"/>
</dbReference>
<dbReference type="CDD" id="cd00019">
    <property type="entry name" value="AP2Ec"/>
    <property type="match status" value="1"/>
</dbReference>
<dbReference type="HAMAP" id="MF_00152">
    <property type="entry name" value="Nfo"/>
    <property type="match status" value="1"/>
</dbReference>
<dbReference type="AlphaFoldDB" id="A0A5A8F386"/>
<dbReference type="GO" id="GO:0003906">
    <property type="term" value="F:DNA-(apurinic or apyrimidinic site) endonuclease activity"/>
    <property type="evidence" value="ECO:0007669"/>
    <property type="project" value="TreeGrafter"/>
</dbReference>
<protein>
    <recommendedName>
        <fullName evidence="9">Probable endonuclease 4</fullName>
        <ecNumber evidence="9">3.1.21.2</ecNumber>
    </recommendedName>
    <alternativeName>
        <fullName evidence="9">Endodeoxyribonuclease IV</fullName>
    </alternativeName>
    <alternativeName>
        <fullName evidence="9">Endonuclease IV</fullName>
    </alternativeName>
</protein>
<dbReference type="NCBIfam" id="TIGR00587">
    <property type="entry name" value="nfo"/>
    <property type="match status" value="1"/>
</dbReference>
<feature type="binding site" evidence="9">
    <location>
        <position position="223"/>
    </location>
    <ligand>
        <name>Zn(2+)</name>
        <dbReference type="ChEBI" id="CHEBI:29105"/>
        <label>3</label>
    </ligand>
</feature>
<dbReference type="PROSITE" id="PS00729">
    <property type="entry name" value="AP_NUCLEASE_F2_1"/>
    <property type="match status" value="1"/>
</dbReference>
<feature type="binding site" evidence="9">
    <location>
        <position position="66"/>
    </location>
    <ligand>
        <name>Zn(2+)</name>
        <dbReference type="ChEBI" id="CHEBI:29105"/>
        <label>1</label>
    </ligand>
</feature>